<dbReference type="CDD" id="cd06170">
    <property type="entry name" value="LuxR_C_like"/>
    <property type="match status" value="1"/>
</dbReference>
<evidence type="ECO:0000256" key="5">
    <source>
        <dbReference type="SAM" id="Phobius"/>
    </source>
</evidence>
<dbReference type="RefSeq" id="WP_317083631.1">
    <property type="nucleotide sequence ID" value="NZ_CP136594.1"/>
</dbReference>
<sequence length="152" mass="16637">MPQNVETALTPRQIDCLRLVGKGMRSKEIALELGLAPSTVDNHIHAAVEKLGASDRFVASRMLDRENTRQKMPSQPAAIENSSESDELDVQAPQTAGHSFWRSLVSMPPLEGQTNDLSWQRRTLHILQIAIVAASIGTAIMLIIATVMTVII</sequence>
<evidence type="ECO:0000259" key="6">
    <source>
        <dbReference type="PROSITE" id="PS50043"/>
    </source>
</evidence>
<dbReference type="PROSITE" id="PS00622">
    <property type="entry name" value="HTH_LUXR_1"/>
    <property type="match status" value="1"/>
</dbReference>
<dbReference type="SMART" id="SM00421">
    <property type="entry name" value="HTH_LUXR"/>
    <property type="match status" value="1"/>
</dbReference>
<keyword evidence="5" id="KW-0472">Membrane</keyword>
<dbReference type="EMBL" id="CP136594">
    <property type="protein sequence ID" value="WOE76143.1"/>
    <property type="molecule type" value="Genomic_DNA"/>
</dbReference>
<dbReference type="PROSITE" id="PS50043">
    <property type="entry name" value="HTH_LUXR_2"/>
    <property type="match status" value="1"/>
</dbReference>
<dbReference type="Gene3D" id="1.10.10.10">
    <property type="entry name" value="Winged helix-like DNA-binding domain superfamily/Winged helix DNA-binding domain"/>
    <property type="match status" value="1"/>
</dbReference>
<dbReference type="GO" id="GO:0006355">
    <property type="term" value="P:regulation of DNA-templated transcription"/>
    <property type="evidence" value="ECO:0007669"/>
    <property type="project" value="InterPro"/>
</dbReference>
<evidence type="ECO:0000313" key="7">
    <source>
        <dbReference type="EMBL" id="WOE76143.1"/>
    </source>
</evidence>
<dbReference type="PRINTS" id="PR00038">
    <property type="entry name" value="HTHLUXR"/>
</dbReference>
<dbReference type="Proteomes" id="UP001302429">
    <property type="component" value="Chromosome"/>
</dbReference>
<evidence type="ECO:0000256" key="3">
    <source>
        <dbReference type="ARBA" id="ARBA00023163"/>
    </source>
</evidence>
<dbReference type="SUPFAM" id="SSF46894">
    <property type="entry name" value="C-terminal effector domain of the bipartite response regulators"/>
    <property type="match status" value="1"/>
</dbReference>
<dbReference type="GO" id="GO:0003677">
    <property type="term" value="F:DNA binding"/>
    <property type="evidence" value="ECO:0007669"/>
    <property type="project" value="UniProtKB-KW"/>
</dbReference>
<evidence type="ECO:0000256" key="4">
    <source>
        <dbReference type="SAM" id="MobiDB-lite"/>
    </source>
</evidence>
<gene>
    <name evidence="7" type="ORF">RB602_05360</name>
</gene>
<evidence type="ECO:0000313" key="8">
    <source>
        <dbReference type="Proteomes" id="UP001302429"/>
    </source>
</evidence>
<name>A0AA97I2E2_9SPHN</name>
<evidence type="ECO:0000256" key="2">
    <source>
        <dbReference type="ARBA" id="ARBA00023125"/>
    </source>
</evidence>
<reference evidence="7 8" key="1">
    <citation type="submission" date="2023-10" db="EMBL/GenBank/DDBJ databases">
        <title>Complete genome sequence of a Sphingomonadaceae bacterium.</title>
        <authorList>
            <person name="Yan C."/>
        </authorList>
    </citation>
    <scope>NUCLEOTIDE SEQUENCE [LARGE SCALE GENOMIC DNA]</scope>
    <source>
        <strain evidence="7 8">SCSIO 66989</strain>
    </source>
</reference>
<accession>A0AA97I2E2</accession>
<organism evidence="7 8">
    <name type="scientific">Alterisphingorhabdus coralli</name>
    <dbReference type="NCBI Taxonomy" id="3071408"/>
    <lineage>
        <taxon>Bacteria</taxon>
        <taxon>Pseudomonadati</taxon>
        <taxon>Pseudomonadota</taxon>
        <taxon>Alphaproteobacteria</taxon>
        <taxon>Sphingomonadales</taxon>
        <taxon>Sphingomonadaceae</taxon>
        <taxon>Alterisphingorhabdus (ex Yan et al. 2024)</taxon>
    </lineage>
</organism>
<dbReference type="InterPro" id="IPR000792">
    <property type="entry name" value="Tscrpt_reg_LuxR_C"/>
</dbReference>
<dbReference type="PANTHER" id="PTHR44688:SF16">
    <property type="entry name" value="DNA-BINDING TRANSCRIPTIONAL ACTIVATOR DEVR_DOSR"/>
    <property type="match status" value="1"/>
</dbReference>
<keyword evidence="2" id="KW-0238">DNA-binding</keyword>
<evidence type="ECO:0000256" key="1">
    <source>
        <dbReference type="ARBA" id="ARBA00023015"/>
    </source>
</evidence>
<keyword evidence="3" id="KW-0804">Transcription</keyword>
<protein>
    <submittedName>
        <fullName evidence="7">Helix-turn-helix transcriptional regulator</fullName>
    </submittedName>
</protein>
<dbReference type="Pfam" id="PF00196">
    <property type="entry name" value="GerE"/>
    <property type="match status" value="1"/>
</dbReference>
<dbReference type="PANTHER" id="PTHR44688">
    <property type="entry name" value="DNA-BINDING TRANSCRIPTIONAL ACTIVATOR DEVR_DOSR"/>
    <property type="match status" value="1"/>
</dbReference>
<feature type="transmembrane region" description="Helical" evidence="5">
    <location>
        <begin position="126"/>
        <end position="151"/>
    </location>
</feature>
<dbReference type="InterPro" id="IPR016032">
    <property type="entry name" value="Sig_transdc_resp-reg_C-effctor"/>
</dbReference>
<keyword evidence="1" id="KW-0805">Transcription regulation</keyword>
<feature type="domain" description="HTH luxR-type" evidence="6">
    <location>
        <begin position="1"/>
        <end position="67"/>
    </location>
</feature>
<keyword evidence="5" id="KW-1133">Transmembrane helix</keyword>
<keyword evidence="5" id="KW-0812">Transmembrane</keyword>
<feature type="region of interest" description="Disordered" evidence="4">
    <location>
        <begin position="65"/>
        <end position="88"/>
    </location>
</feature>
<dbReference type="InterPro" id="IPR036388">
    <property type="entry name" value="WH-like_DNA-bd_sf"/>
</dbReference>
<proteinExistence type="predicted"/>
<keyword evidence="8" id="KW-1185">Reference proteome</keyword>
<dbReference type="AlphaFoldDB" id="A0AA97I2E2"/>
<dbReference type="KEGG" id="acoa:RB602_05360"/>